<evidence type="ECO:0000313" key="10">
    <source>
        <dbReference type="EMBL" id="VDI25058.1"/>
    </source>
</evidence>
<evidence type="ECO:0000313" key="11">
    <source>
        <dbReference type="Proteomes" id="UP000596742"/>
    </source>
</evidence>
<dbReference type="FunFam" id="3.30.70.270:FF:000020">
    <property type="entry name" value="Transposon Tf2-6 polyprotein-like Protein"/>
    <property type="match status" value="1"/>
</dbReference>
<gene>
    <name evidence="10" type="ORF">MGAL_10B027584</name>
</gene>
<keyword evidence="4" id="KW-0540">Nuclease</keyword>
<dbReference type="PANTHER" id="PTHR37984">
    <property type="entry name" value="PROTEIN CBG26694"/>
    <property type="match status" value="1"/>
</dbReference>
<keyword evidence="5" id="KW-0255">Endonuclease</keyword>
<dbReference type="InterPro" id="IPR000477">
    <property type="entry name" value="RT_dom"/>
</dbReference>
<organism evidence="10 11">
    <name type="scientific">Mytilus galloprovincialis</name>
    <name type="common">Mediterranean mussel</name>
    <dbReference type="NCBI Taxonomy" id="29158"/>
    <lineage>
        <taxon>Eukaryota</taxon>
        <taxon>Metazoa</taxon>
        <taxon>Spiralia</taxon>
        <taxon>Lophotrochozoa</taxon>
        <taxon>Mollusca</taxon>
        <taxon>Bivalvia</taxon>
        <taxon>Autobranchia</taxon>
        <taxon>Pteriomorphia</taxon>
        <taxon>Mytilida</taxon>
        <taxon>Mytiloidea</taxon>
        <taxon>Mytilidae</taxon>
        <taxon>Mytilinae</taxon>
        <taxon>Mytilus</taxon>
    </lineage>
</organism>
<dbReference type="InterPro" id="IPR041588">
    <property type="entry name" value="Integrase_H2C2"/>
</dbReference>
<dbReference type="GO" id="GO:0008233">
    <property type="term" value="F:peptidase activity"/>
    <property type="evidence" value="ECO:0007669"/>
    <property type="project" value="UniProtKB-KW"/>
</dbReference>
<dbReference type="AlphaFoldDB" id="A0A8B6DTU1"/>
<sequence length="586" mass="67748">MELRFGHSNMKESYLVEAKLRKRKSGETFRDLGQSIEDLYRRAYPASPDTVQENSIKTFLDAVAIEDEIKKLEDKKLIEKSNSPWSSGLVLVQKKDLSWRLCVDYRKLNDKTIKDAYPIPRIEDNIDALSGAKWMSVLDLSMAYHQVPMNPADKEKTAFSTPRGGLYQYVTMPFGLCNAGATFQRIIETAMRGLQWHVLVLYLDDIIVFSETFDEHLVNLQKVFQRLSDAGLKLKAAKCSFFKHEVEYLGHIVSTEGVRTDPSKVRAIVKMESPQNVSELRSFIGLVSYYRRFIKDFSKIAKCLFDLLQLKAHWEWTSGCEQTFRIIVQNKDFCKQCNLPWDYVYNNSSDKSDSLNIIDQQCETQHSQIISTIDENENEDLDSEDLPKRRGPKRNAPSKAKGLKKPVIDLSPESIRELQVNDPGIGPVLKLKEENREKPTSDSVVHFSQTTKFWISRWDLLEIKNGMLCEYWEDGPTYSRWRVCAPCEIQKYVLWQIHDSPTSGHQGINRTWQRAKMCPFYWKGMRQSVIDYVKSCDICEEKKDPKYTKRHELKSYVTGGRFERIGTDIAGPFPISNNGNMYIVVN</sequence>
<keyword evidence="11" id="KW-1185">Reference proteome</keyword>
<protein>
    <recommendedName>
        <fullName evidence="9">Reverse transcriptase domain-containing protein</fullName>
    </recommendedName>
</protein>
<dbReference type="GO" id="GO:0003964">
    <property type="term" value="F:RNA-directed DNA polymerase activity"/>
    <property type="evidence" value="ECO:0007669"/>
    <property type="project" value="UniProtKB-KW"/>
</dbReference>
<dbReference type="Pfam" id="PF17921">
    <property type="entry name" value="Integrase_H2C2"/>
    <property type="match status" value="1"/>
</dbReference>
<keyword evidence="3" id="KW-0548">Nucleotidyltransferase</keyword>
<dbReference type="CDD" id="cd01647">
    <property type="entry name" value="RT_LTR"/>
    <property type="match status" value="1"/>
</dbReference>
<dbReference type="SUPFAM" id="SSF56672">
    <property type="entry name" value="DNA/RNA polymerases"/>
    <property type="match status" value="1"/>
</dbReference>
<dbReference type="EMBL" id="UYJE01004106">
    <property type="protein sequence ID" value="VDI25058.1"/>
    <property type="molecule type" value="Genomic_DNA"/>
</dbReference>
<dbReference type="InterPro" id="IPR050951">
    <property type="entry name" value="Retrovirus_Pol_polyprotein"/>
</dbReference>
<dbReference type="PANTHER" id="PTHR37984:SF5">
    <property type="entry name" value="PROTEIN NYNRIN-LIKE"/>
    <property type="match status" value="1"/>
</dbReference>
<evidence type="ECO:0000256" key="2">
    <source>
        <dbReference type="ARBA" id="ARBA00022679"/>
    </source>
</evidence>
<dbReference type="OrthoDB" id="6507393at2759"/>
<dbReference type="Gene3D" id="3.30.70.270">
    <property type="match status" value="2"/>
</dbReference>
<keyword evidence="2" id="KW-0808">Transferase</keyword>
<evidence type="ECO:0000256" key="8">
    <source>
        <dbReference type="SAM" id="MobiDB-lite"/>
    </source>
</evidence>
<evidence type="ECO:0000259" key="9">
    <source>
        <dbReference type="PROSITE" id="PS50878"/>
    </source>
</evidence>
<keyword evidence="1" id="KW-0645">Protease</keyword>
<dbReference type="FunFam" id="1.10.340.70:FF:000001">
    <property type="entry name" value="Retrovirus-related Pol polyprotein from transposon gypsy-like Protein"/>
    <property type="match status" value="1"/>
</dbReference>
<accession>A0A8B6DTU1</accession>
<feature type="domain" description="Reverse transcriptase" evidence="9">
    <location>
        <begin position="73"/>
        <end position="253"/>
    </location>
</feature>
<evidence type="ECO:0000256" key="1">
    <source>
        <dbReference type="ARBA" id="ARBA00022670"/>
    </source>
</evidence>
<evidence type="ECO:0000256" key="5">
    <source>
        <dbReference type="ARBA" id="ARBA00022759"/>
    </source>
</evidence>
<name>A0A8B6DTU1_MYTGA</name>
<feature type="compositionally biased region" description="Acidic residues" evidence="8">
    <location>
        <begin position="374"/>
        <end position="384"/>
    </location>
</feature>
<evidence type="ECO:0000256" key="4">
    <source>
        <dbReference type="ARBA" id="ARBA00022722"/>
    </source>
</evidence>
<reference evidence="10" key="1">
    <citation type="submission" date="2018-11" db="EMBL/GenBank/DDBJ databases">
        <authorList>
            <person name="Alioto T."/>
            <person name="Alioto T."/>
        </authorList>
    </citation>
    <scope>NUCLEOTIDE SEQUENCE</scope>
</reference>
<dbReference type="GO" id="GO:0004519">
    <property type="term" value="F:endonuclease activity"/>
    <property type="evidence" value="ECO:0007669"/>
    <property type="project" value="UniProtKB-KW"/>
</dbReference>
<dbReference type="Pfam" id="PF00078">
    <property type="entry name" value="RVT_1"/>
    <property type="match status" value="1"/>
</dbReference>
<dbReference type="PROSITE" id="PS50878">
    <property type="entry name" value="RT_POL"/>
    <property type="match status" value="1"/>
</dbReference>
<dbReference type="InterPro" id="IPR043128">
    <property type="entry name" value="Rev_trsase/Diguanyl_cyclase"/>
</dbReference>
<proteinExistence type="predicted"/>
<dbReference type="InterPro" id="IPR043502">
    <property type="entry name" value="DNA/RNA_pol_sf"/>
</dbReference>
<dbReference type="FunFam" id="3.10.10.10:FF:000007">
    <property type="entry name" value="Retrovirus-related Pol polyprotein from transposon 17.6-like Protein"/>
    <property type="match status" value="1"/>
</dbReference>
<evidence type="ECO:0000256" key="3">
    <source>
        <dbReference type="ARBA" id="ARBA00022695"/>
    </source>
</evidence>
<feature type="region of interest" description="Disordered" evidence="8">
    <location>
        <begin position="373"/>
        <end position="403"/>
    </location>
</feature>
<keyword evidence="7" id="KW-0695">RNA-directed DNA polymerase</keyword>
<evidence type="ECO:0000256" key="7">
    <source>
        <dbReference type="ARBA" id="ARBA00022918"/>
    </source>
</evidence>
<dbReference type="Gene3D" id="1.10.340.70">
    <property type="match status" value="1"/>
</dbReference>
<comment type="caution">
    <text evidence="10">The sequence shown here is derived from an EMBL/GenBank/DDBJ whole genome shotgun (WGS) entry which is preliminary data.</text>
</comment>
<evidence type="ECO:0000256" key="6">
    <source>
        <dbReference type="ARBA" id="ARBA00022801"/>
    </source>
</evidence>
<dbReference type="GO" id="GO:0006508">
    <property type="term" value="P:proteolysis"/>
    <property type="evidence" value="ECO:0007669"/>
    <property type="project" value="UniProtKB-KW"/>
</dbReference>
<keyword evidence="6" id="KW-0378">Hydrolase</keyword>
<dbReference type="Proteomes" id="UP000596742">
    <property type="component" value="Unassembled WGS sequence"/>
</dbReference>
<dbReference type="Gene3D" id="3.10.10.10">
    <property type="entry name" value="HIV Type 1 Reverse Transcriptase, subunit A, domain 1"/>
    <property type="match status" value="1"/>
</dbReference>